<dbReference type="InterPro" id="IPR014867">
    <property type="entry name" value="Spore_coat_CotH_CotH2/3/7"/>
</dbReference>
<dbReference type="RefSeq" id="XP_018297882.1">
    <property type="nucleotide sequence ID" value="XM_018430292.1"/>
</dbReference>
<dbReference type="PANTHER" id="PTHR40050">
    <property type="entry name" value="INNER SPORE COAT PROTEIN H"/>
    <property type="match status" value="1"/>
</dbReference>
<dbReference type="PANTHER" id="PTHR40050:SF1">
    <property type="entry name" value="INNER SPORE COAT PROTEIN H"/>
    <property type="match status" value="1"/>
</dbReference>
<dbReference type="InParanoid" id="A0A162V4B3"/>
<dbReference type="Pfam" id="PF08757">
    <property type="entry name" value="CotH"/>
    <property type="match status" value="1"/>
</dbReference>
<evidence type="ECO:0000256" key="1">
    <source>
        <dbReference type="SAM" id="MobiDB-lite"/>
    </source>
</evidence>
<dbReference type="STRING" id="763407.A0A162V4B3"/>
<dbReference type="AlphaFoldDB" id="A0A162V4B3"/>
<accession>A0A162V4B3</accession>
<protein>
    <recommendedName>
        <fullName evidence="4">Secreted coth spore-coat protein domain-containing protein</fullName>
    </recommendedName>
</protein>
<evidence type="ECO:0008006" key="4">
    <source>
        <dbReference type="Google" id="ProtNLM"/>
    </source>
</evidence>
<organism evidence="2 3">
    <name type="scientific">Phycomyces blakesleeanus (strain ATCC 8743b / DSM 1359 / FGSC 10004 / NBRC 33097 / NRRL 1555)</name>
    <dbReference type="NCBI Taxonomy" id="763407"/>
    <lineage>
        <taxon>Eukaryota</taxon>
        <taxon>Fungi</taxon>
        <taxon>Fungi incertae sedis</taxon>
        <taxon>Mucoromycota</taxon>
        <taxon>Mucoromycotina</taxon>
        <taxon>Mucoromycetes</taxon>
        <taxon>Mucorales</taxon>
        <taxon>Phycomycetaceae</taxon>
        <taxon>Phycomyces</taxon>
    </lineage>
</organism>
<gene>
    <name evidence="2" type="ORF">PHYBLDRAFT_139856</name>
</gene>
<dbReference type="GeneID" id="28991198"/>
<dbReference type="Proteomes" id="UP000077315">
    <property type="component" value="Unassembled WGS sequence"/>
</dbReference>
<sequence length="583" mass="65480">MLCNLCNSLVLIHCTSYIAVFAVFAVVSAAKAKDQITYSVISLEGGRQDISVVVDTISYPLLQSAQVPVLYTGSAPIASKDYKYSMSTGRNSMKTENFSRNKTEESTPNETFGRPWNTRVLSKLKSALPPIPSIDRIKSLLHIDGEIATIHLSGNQSAFDNMHNNPMEESLVAANVSYISPHGIHTFSNVELEISGLSSRTFRKLSYNIKLKKKAKNHLYGYRRLKLRAINNDDSYIRESIGYDIVKAAGLAATEFSYVRVIMNDRPLGLFGLIENYKDPWLSNEFANGNVKYEQGILYQAVYQVDNGNVNITLSDLSYYQNITKYETGAYKIKADSTNGIASLDPLIEFTKFIKDAPTDTPNAVHIWNKKLDTESFLRCIALEILLGFSDGYIGTGNNYYLYLDPKTQRYIYLPSDLDLIFGAGFISTVSMTTGNYSDFPCFHLRPLIAKMMQIPTFKTRLEELIVEITKRLYNLKELENRIDDVVDMIEEDVAWDCSLPRVSKGLILGDIDGSEEYSLSLIPPMVDIPTALNLFTKNETIPLRVAVNGPTGHLASPGVKEFIKWQSENTMEFWHNTTGEIF</sequence>
<evidence type="ECO:0000313" key="3">
    <source>
        <dbReference type="Proteomes" id="UP000077315"/>
    </source>
</evidence>
<keyword evidence="3" id="KW-1185">Reference proteome</keyword>
<dbReference type="EMBL" id="KV440972">
    <property type="protein sequence ID" value="OAD79842.1"/>
    <property type="molecule type" value="Genomic_DNA"/>
</dbReference>
<proteinExistence type="predicted"/>
<dbReference type="OrthoDB" id="10267127at2759"/>
<reference evidence="3" key="1">
    <citation type="submission" date="2015-06" db="EMBL/GenBank/DDBJ databases">
        <title>Expansion of signal transduction pathways in fungi by whole-genome duplication.</title>
        <authorList>
            <consortium name="DOE Joint Genome Institute"/>
            <person name="Corrochano L.M."/>
            <person name="Kuo A."/>
            <person name="Marcet-Houben M."/>
            <person name="Polaino S."/>
            <person name="Salamov A."/>
            <person name="Villalobos J.M."/>
            <person name="Alvarez M.I."/>
            <person name="Avalos J."/>
            <person name="Benito E.P."/>
            <person name="Benoit I."/>
            <person name="Burger G."/>
            <person name="Camino L.P."/>
            <person name="Canovas D."/>
            <person name="Cerda-Olmedo E."/>
            <person name="Cheng J.-F."/>
            <person name="Dominguez A."/>
            <person name="Elias M."/>
            <person name="Eslava A.P."/>
            <person name="Glaser F."/>
            <person name="Grimwood J."/>
            <person name="Gutierrez G."/>
            <person name="Heitman J."/>
            <person name="Henrissat B."/>
            <person name="Iturriaga E.A."/>
            <person name="Lang B.F."/>
            <person name="Lavin J.L."/>
            <person name="Lee S."/>
            <person name="Li W."/>
            <person name="Lindquist E."/>
            <person name="Lopez-Garcia S."/>
            <person name="Luque E.M."/>
            <person name="Marcos A.T."/>
            <person name="Martin J."/>
            <person name="McCluskey K."/>
            <person name="Medina H.R."/>
            <person name="Miralles-Duran A."/>
            <person name="Miyazaki A."/>
            <person name="Munoz-Torres E."/>
            <person name="Oguiza J.A."/>
            <person name="Ohm R."/>
            <person name="Olmedo M."/>
            <person name="Orejas M."/>
            <person name="Ortiz-Castellanos L."/>
            <person name="Pisabarro A.G."/>
            <person name="Rodriguez-Romero J."/>
            <person name="Ruiz-Herrera J."/>
            <person name="Ruiz-Vazquez R."/>
            <person name="Sanz C."/>
            <person name="Schackwitz W."/>
            <person name="Schmutz J."/>
            <person name="Shahriari M."/>
            <person name="Shelest E."/>
            <person name="Silva-Franco F."/>
            <person name="Soanes D."/>
            <person name="Syed K."/>
            <person name="Tagua V.G."/>
            <person name="Talbot N.J."/>
            <person name="Thon M."/>
            <person name="De vries R.P."/>
            <person name="Wiebenga A."/>
            <person name="Yadav J.S."/>
            <person name="Braun E.L."/>
            <person name="Baker S."/>
            <person name="Garre V."/>
            <person name="Horwitz B."/>
            <person name="Torres-Martinez S."/>
            <person name="Idnurm A."/>
            <person name="Herrera-Estrella A."/>
            <person name="Gabaldon T."/>
            <person name="Grigoriev I.V."/>
        </authorList>
    </citation>
    <scope>NUCLEOTIDE SEQUENCE [LARGE SCALE GENOMIC DNA]</scope>
    <source>
        <strain evidence="3">NRRL 1555(-)</strain>
    </source>
</reference>
<evidence type="ECO:0000313" key="2">
    <source>
        <dbReference type="EMBL" id="OAD79842.1"/>
    </source>
</evidence>
<name>A0A162V4B3_PHYB8</name>
<feature type="region of interest" description="Disordered" evidence="1">
    <location>
        <begin position="93"/>
        <end position="114"/>
    </location>
</feature>
<dbReference type="VEuPathDB" id="FungiDB:PHYBLDRAFT_139856"/>